<dbReference type="RefSeq" id="WP_157748452.1">
    <property type="nucleotide sequence ID" value="NZ_JBHSOG010000023.1"/>
</dbReference>
<comment type="caution">
    <text evidence="1">The sequence shown here is derived from an EMBL/GenBank/DDBJ whole genome shotgun (WGS) entry which is preliminary data.</text>
</comment>
<evidence type="ECO:0000313" key="2">
    <source>
        <dbReference type="Proteomes" id="UP001595974"/>
    </source>
</evidence>
<proteinExistence type="predicted"/>
<keyword evidence="2" id="KW-1185">Reference proteome</keyword>
<organism evidence="1 2">
    <name type="scientific">Thauera sinica</name>
    <dbReference type="NCBI Taxonomy" id="2665146"/>
    <lineage>
        <taxon>Bacteria</taxon>
        <taxon>Pseudomonadati</taxon>
        <taxon>Pseudomonadota</taxon>
        <taxon>Betaproteobacteria</taxon>
        <taxon>Rhodocyclales</taxon>
        <taxon>Zoogloeaceae</taxon>
        <taxon>Thauera</taxon>
    </lineage>
</organism>
<name>A0ABW1APK9_9RHOO</name>
<evidence type="ECO:0008006" key="3">
    <source>
        <dbReference type="Google" id="ProtNLM"/>
    </source>
</evidence>
<accession>A0ABW1APK9</accession>
<sequence>MLTNISFLLSKKSHDKLSDLSRRGTKTSALIEAIETYTDDQLTYTPARTTSFNLPPEIIFKLDEIKAKNNLKSRNQTVEMLIDLLWAKHIKGPL</sequence>
<dbReference type="Proteomes" id="UP001595974">
    <property type="component" value="Unassembled WGS sequence"/>
</dbReference>
<protein>
    <recommendedName>
        <fullName evidence="3">Ribbon-helix-helix protein CopG domain-containing protein</fullName>
    </recommendedName>
</protein>
<reference evidence="2" key="1">
    <citation type="journal article" date="2019" name="Int. J. Syst. Evol. Microbiol.">
        <title>The Global Catalogue of Microorganisms (GCM) 10K type strain sequencing project: providing services to taxonomists for standard genome sequencing and annotation.</title>
        <authorList>
            <consortium name="The Broad Institute Genomics Platform"/>
            <consortium name="The Broad Institute Genome Sequencing Center for Infectious Disease"/>
            <person name="Wu L."/>
            <person name="Ma J."/>
        </authorList>
    </citation>
    <scope>NUCLEOTIDE SEQUENCE [LARGE SCALE GENOMIC DNA]</scope>
    <source>
        <strain evidence="2">SHR3</strain>
    </source>
</reference>
<dbReference type="EMBL" id="JBHSOG010000023">
    <property type="protein sequence ID" value="MFC5769075.1"/>
    <property type="molecule type" value="Genomic_DNA"/>
</dbReference>
<evidence type="ECO:0000313" key="1">
    <source>
        <dbReference type="EMBL" id="MFC5769075.1"/>
    </source>
</evidence>
<gene>
    <name evidence="1" type="ORF">ACFPTN_06785</name>
</gene>